<sequence length="154" mass="16409">MKILTDGDIEAFFRSPSSTTDATVRAETRLTIGRWELRSAAGGRRCRAALEVYEHGELLDVLVASSLGRALPCGARRATGDAGRESVAWGRIPASGVLPRVTFLGHGLRRRHCPAPAVSVAGSFWFAHVAGSFPRVLVEAVDGPSVLLRCGRAS</sequence>
<protein>
    <submittedName>
        <fullName evidence="1">Uncharacterized protein</fullName>
    </submittedName>
</protein>
<accession>A0AAU8JWK5</accession>
<organism evidence="1">
    <name type="scientific">Kitasatospora camelliae</name>
    <dbReference type="NCBI Taxonomy" id="3156397"/>
    <lineage>
        <taxon>Bacteria</taxon>
        <taxon>Bacillati</taxon>
        <taxon>Actinomycetota</taxon>
        <taxon>Actinomycetes</taxon>
        <taxon>Kitasatosporales</taxon>
        <taxon>Streptomycetaceae</taxon>
        <taxon>Kitasatospora</taxon>
    </lineage>
</organism>
<dbReference type="RefSeq" id="WP_354640246.1">
    <property type="nucleotide sequence ID" value="NZ_CP159872.1"/>
</dbReference>
<gene>
    <name evidence="1" type="ORF">ABWK59_11555</name>
</gene>
<dbReference type="AlphaFoldDB" id="A0AAU8JWK5"/>
<reference evidence="1" key="1">
    <citation type="submission" date="2024-06" db="EMBL/GenBank/DDBJ databases">
        <title>The genome sequences of Kitasatospora sp. strain HUAS MG31.</title>
        <authorList>
            <person name="Mo P."/>
        </authorList>
    </citation>
    <scope>NUCLEOTIDE SEQUENCE</scope>
    <source>
        <strain evidence="1">HUAS MG31</strain>
    </source>
</reference>
<dbReference type="EMBL" id="CP159872">
    <property type="protein sequence ID" value="XCM79522.1"/>
    <property type="molecule type" value="Genomic_DNA"/>
</dbReference>
<proteinExistence type="predicted"/>
<dbReference type="KEGG" id="kcm:ABWK59_11555"/>
<evidence type="ECO:0000313" key="1">
    <source>
        <dbReference type="EMBL" id="XCM79522.1"/>
    </source>
</evidence>
<name>A0AAU8JWK5_9ACTN</name>